<protein>
    <recommendedName>
        <fullName evidence="4">CobQ/CobB/MinD/ParA nucleotide binding domain-containing protein</fullName>
    </recommendedName>
</protein>
<dbReference type="SUPFAM" id="SSF52540">
    <property type="entry name" value="P-loop containing nucleoside triphosphate hydrolases"/>
    <property type="match status" value="1"/>
</dbReference>
<evidence type="ECO:0008006" key="4">
    <source>
        <dbReference type="Google" id="ProtNLM"/>
    </source>
</evidence>
<keyword evidence="3" id="KW-1185">Reference proteome</keyword>
<feature type="region of interest" description="Disordered" evidence="1">
    <location>
        <begin position="97"/>
        <end position="125"/>
    </location>
</feature>
<proteinExistence type="predicted"/>
<dbReference type="Proteomes" id="UP000241462">
    <property type="component" value="Unassembled WGS sequence"/>
</dbReference>
<dbReference type="OrthoDB" id="425114at2759"/>
<gene>
    <name evidence="2" type="ORF">BD289DRAFT_18015</name>
</gene>
<sequence>MSSLTRLFVPQLRAVQIWGAENGAGKTIASTILTWAAARRPRRDKNRMVVFLKPFNVGKGDTSEFLVRSAISKLLAGRHRPEWLKIQSLVHWPEWETSEEAMDTEGPGDREDAEKSRTMDGRTEEWSEAPAYDELDLHLMKPIRNFLIQKSKGLPPPGGWVFMETLGSPETRLPWGLNQADAYACSNLTSSNVLVGVASKQGGDKIIAACEALRARNLSVHGAMVFRDSDEAQHERVAAYFEELRVPCAMLRAIPARHPDARKDSRIMGDFFRAMAAYHPVQSLMHNVNRRHQLEIFERLAEPTDETEKEYLKLARSEVQRPLPKDVILAADIQEDIIKRFRV</sequence>
<feature type="compositionally biased region" description="Basic and acidic residues" evidence="1">
    <location>
        <begin position="107"/>
        <end position="125"/>
    </location>
</feature>
<dbReference type="AlphaFoldDB" id="A0A2T3AJA9"/>
<organism evidence="2 3">
    <name type="scientific">Coniella lustricola</name>
    <dbReference type="NCBI Taxonomy" id="2025994"/>
    <lineage>
        <taxon>Eukaryota</taxon>
        <taxon>Fungi</taxon>
        <taxon>Dikarya</taxon>
        <taxon>Ascomycota</taxon>
        <taxon>Pezizomycotina</taxon>
        <taxon>Sordariomycetes</taxon>
        <taxon>Sordariomycetidae</taxon>
        <taxon>Diaporthales</taxon>
        <taxon>Schizoparmaceae</taxon>
        <taxon>Coniella</taxon>
    </lineage>
</organism>
<evidence type="ECO:0000313" key="3">
    <source>
        <dbReference type="Proteomes" id="UP000241462"/>
    </source>
</evidence>
<accession>A0A2T3AJA9</accession>
<dbReference type="EMBL" id="KZ678382">
    <property type="protein sequence ID" value="PSS00648.1"/>
    <property type="molecule type" value="Genomic_DNA"/>
</dbReference>
<dbReference type="InParanoid" id="A0A2T3AJA9"/>
<dbReference type="InterPro" id="IPR027417">
    <property type="entry name" value="P-loop_NTPase"/>
</dbReference>
<evidence type="ECO:0000256" key="1">
    <source>
        <dbReference type="SAM" id="MobiDB-lite"/>
    </source>
</evidence>
<dbReference type="STRING" id="2025994.A0A2T3AJA9"/>
<dbReference type="Gene3D" id="3.40.50.300">
    <property type="entry name" value="P-loop containing nucleotide triphosphate hydrolases"/>
    <property type="match status" value="1"/>
</dbReference>
<evidence type="ECO:0000313" key="2">
    <source>
        <dbReference type="EMBL" id="PSS00648.1"/>
    </source>
</evidence>
<reference evidence="2 3" key="1">
    <citation type="journal article" date="2018" name="Mycol. Prog.">
        <title>Coniella lustricola, a new species from submerged detritus.</title>
        <authorList>
            <person name="Raudabaugh D.B."/>
            <person name="Iturriaga T."/>
            <person name="Carver A."/>
            <person name="Mondo S."/>
            <person name="Pangilinan J."/>
            <person name="Lipzen A."/>
            <person name="He G."/>
            <person name="Amirebrahimi M."/>
            <person name="Grigoriev I.V."/>
            <person name="Miller A.N."/>
        </authorList>
    </citation>
    <scope>NUCLEOTIDE SEQUENCE [LARGE SCALE GENOMIC DNA]</scope>
    <source>
        <strain evidence="2 3">B22-T-1</strain>
    </source>
</reference>
<name>A0A2T3AJA9_9PEZI</name>